<evidence type="ECO:0000256" key="9">
    <source>
        <dbReference type="ARBA" id="ARBA00022737"/>
    </source>
</evidence>
<dbReference type="EMBL" id="QNRR01000009">
    <property type="protein sequence ID" value="RBP39857.1"/>
    <property type="molecule type" value="Genomic_DNA"/>
</dbReference>
<organism evidence="13 14">
    <name type="scientific">Roseimicrobium gellanilyticum</name>
    <dbReference type="NCBI Taxonomy" id="748857"/>
    <lineage>
        <taxon>Bacteria</taxon>
        <taxon>Pseudomonadati</taxon>
        <taxon>Verrucomicrobiota</taxon>
        <taxon>Verrucomicrobiia</taxon>
        <taxon>Verrucomicrobiales</taxon>
        <taxon>Verrucomicrobiaceae</taxon>
        <taxon>Roseimicrobium</taxon>
    </lineage>
</organism>
<dbReference type="PANTHER" id="PTHR21098:SF0">
    <property type="entry name" value="RIBOFLAVIN SYNTHASE"/>
    <property type="match status" value="1"/>
</dbReference>
<comment type="caution">
    <text evidence="13">The sequence shown here is derived from an EMBL/GenBank/DDBJ whole genome shotgun (WGS) entry which is preliminary data.</text>
</comment>
<evidence type="ECO:0000259" key="12">
    <source>
        <dbReference type="PROSITE" id="PS51177"/>
    </source>
</evidence>
<dbReference type="InterPro" id="IPR023366">
    <property type="entry name" value="ATP_synth_asu-like_sf"/>
</dbReference>
<evidence type="ECO:0000256" key="10">
    <source>
        <dbReference type="NCBIfam" id="TIGR00187"/>
    </source>
</evidence>
<evidence type="ECO:0000313" key="14">
    <source>
        <dbReference type="Proteomes" id="UP000253426"/>
    </source>
</evidence>
<evidence type="ECO:0000256" key="5">
    <source>
        <dbReference type="ARBA" id="ARBA00012827"/>
    </source>
</evidence>
<dbReference type="CDD" id="cd00402">
    <property type="entry name" value="Riboflavin_synthase_like"/>
    <property type="match status" value="1"/>
</dbReference>
<dbReference type="NCBIfam" id="NF009566">
    <property type="entry name" value="PRK13020.1"/>
    <property type="match status" value="1"/>
</dbReference>
<comment type="subunit">
    <text evidence="4">Homotrimer.</text>
</comment>
<dbReference type="Pfam" id="PF00677">
    <property type="entry name" value="Lum_binding"/>
    <property type="match status" value="2"/>
</dbReference>
<dbReference type="PANTHER" id="PTHR21098">
    <property type="entry name" value="RIBOFLAVIN SYNTHASE ALPHA CHAIN"/>
    <property type="match status" value="1"/>
</dbReference>
<evidence type="ECO:0000256" key="6">
    <source>
        <dbReference type="ARBA" id="ARBA00013950"/>
    </source>
</evidence>
<comment type="catalytic activity">
    <reaction evidence="1">
        <text>2 6,7-dimethyl-8-(1-D-ribityl)lumazine + H(+) = 5-amino-6-(D-ribitylamino)uracil + riboflavin</text>
        <dbReference type="Rhea" id="RHEA:20772"/>
        <dbReference type="ChEBI" id="CHEBI:15378"/>
        <dbReference type="ChEBI" id="CHEBI:15934"/>
        <dbReference type="ChEBI" id="CHEBI:57986"/>
        <dbReference type="ChEBI" id="CHEBI:58201"/>
        <dbReference type="EC" id="2.5.1.9"/>
    </reaction>
</comment>
<feature type="repeat" description="Lumazine-binding" evidence="11">
    <location>
        <begin position="1"/>
        <end position="98"/>
    </location>
</feature>
<feature type="domain" description="Lumazine-binding" evidence="12">
    <location>
        <begin position="99"/>
        <end position="195"/>
    </location>
</feature>
<keyword evidence="8" id="KW-0808">Transferase</keyword>
<keyword evidence="14" id="KW-1185">Reference proteome</keyword>
<comment type="function">
    <text evidence="2">Catalyzes the dismutation of two molecules of 6,7-dimethyl-8-ribityllumazine, resulting in the formation of riboflavin and 5-amino-6-(D-ribitylamino)uracil.</text>
</comment>
<gene>
    <name evidence="13" type="ORF">DES53_109285</name>
</gene>
<dbReference type="SUPFAM" id="SSF63380">
    <property type="entry name" value="Riboflavin synthase domain-like"/>
    <property type="match status" value="2"/>
</dbReference>
<dbReference type="PIRSF" id="PIRSF000498">
    <property type="entry name" value="Riboflavin_syn_A"/>
    <property type="match status" value="1"/>
</dbReference>
<reference evidence="13 14" key="1">
    <citation type="submission" date="2018-06" db="EMBL/GenBank/DDBJ databases">
        <title>Genomic Encyclopedia of Type Strains, Phase IV (KMG-IV): sequencing the most valuable type-strain genomes for metagenomic binning, comparative biology and taxonomic classification.</title>
        <authorList>
            <person name="Goeker M."/>
        </authorList>
    </citation>
    <scope>NUCLEOTIDE SEQUENCE [LARGE SCALE GENOMIC DNA]</scope>
    <source>
        <strain evidence="13 14">DSM 25532</strain>
    </source>
</reference>
<dbReference type="AlphaFoldDB" id="A0A366HC48"/>
<protein>
    <recommendedName>
        <fullName evidence="6 10">Riboflavin synthase</fullName>
        <ecNumber evidence="5 10">2.5.1.9</ecNumber>
    </recommendedName>
</protein>
<evidence type="ECO:0000256" key="1">
    <source>
        <dbReference type="ARBA" id="ARBA00000968"/>
    </source>
</evidence>
<name>A0A366HC48_9BACT</name>
<dbReference type="PROSITE" id="PS51177">
    <property type="entry name" value="LUMAZINE_BIND"/>
    <property type="match status" value="2"/>
</dbReference>
<keyword evidence="7" id="KW-0686">Riboflavin biosynthesis</keyword>
<dbReference type="InterPro" id="IPR017938">
    <property type="entry name" value="Riboflavin_synthase-like_b-brl"/>
</dbReference>
<dbReference type="Proteomes" id="UP000253426">
    <property type="component" value="Unassembled WGS sequence"/>
</dbReference>
<dbReference type="NCBIfam" id="TIGR00187">
    <property type="entry name" value="ribE"/>
    <property type="match status" value="1"/>
</dbReference>
<dbReference type="OrthoDB" id="9788537at2"/>
<evidence type="ECO:0000256" key="2">
    <source>
        <dbReference type="ARBA" id="ARBA00002803"/>
    </source>
</evidence>
<evidence type="ECO:0000256" key="7">
    <source>
        <dbReference type="ARBA" id="ARBA00022619"/>
    </source>
</evidence>
<feature type="domain" description="Lumazine-binding" evidence="12">
    <location>
        <begin position="1"/>
        <end position="98"/>
    </location>
</feature>
<dbReference type="FunFam" id="2.40.30.20:FF:000004">
    <property type="entry name" value="Riboflavin synthase, alpha subunit"/>
    <property type="match status" value="1"/>
</dbReference>
<dbReference type="NCBIfam" id="NF006767">
    <property type="entry name" value="PRK09289.1"/>
    <property type="match status" value="1"/>
</dbReference>
<dbReference type="RefSeq" id="WP_113960735.1">
    <property type="nucleotide sequence ID" value="NZ_QNRR01000009.1"/>
</dbReference>
<proteinExistence type="predicted"/>
<evidence type="ECO:0000256" key="4">
    <source>
        <dbReference type="ARBA" id="ARBA00011233"/>
    </source>
</evidence>
<accession>A0A366HC48</accession>
<dbReference type="FunFam" id="2.40.30.20:FF:000003">
    <property type="entry name" value="Riboflavin synthase, alpha subunit"/>
    <property type="match status" value="1"/>
</dbReference>
<dbReference type="GO" id="GO:0009231">
    <property type="term" value="P:riboflavin biosynthetic process"/>
    <property type="evidence" value="ECO:0007669"/>
    <property type="project" value="UniProtKB-KW"/>
</dbReference>
<evidence type="ECO:0000256" key="11">
    <source>
        <dbReference type="PROSITE-ProRule" id="PRU00524"/>
    </source>
</evidence>
<dbReference type="EC" id="2.5.1.9" evidence="5 10"/>
<evidence type="ECO:0000256" key="3">
    <source>
        <dbReference type="ARBA" id="ARBA00004887"/>
    </source>
</evidence>
<evidence type="ECO:0000256" key="8">
    <source>
        <dbReference type="ARBA" id="ARBA00022679"/>
    </source>
</evidence>
<comment type="pathway">
    <text evidence="3">Cofactor biosynthesis; riboflavin biosynthesis; riboflavin from 2-hydroxy-3-oxobutyl phosphate and 5-amino-6-(D-ribitylamino)uracil: step 2/2.</text>
</comment>
<dbReference type="InterPro" id="IPR026017">
    <property type="entry name" value="Lumazine-bd_dom"/>
</dbReference>
<evidence type="ECO:0000313" key="13">
    <source>
        <dbReference type="EMBL" id="RBP39857.1"/>
    </source>
</evidence>
<sequence>MFTGIVETTGTVESIAFREGGARIVLKVGPMAAELALGESVACNGCCLTVTEFDPEQGTAAFDLLIETLRVTSLGQLKEGSLVNLERSLRIGDRLSGHFVQGHVDTTATILKLEPVGKDHQFTVALPESGKKLVVHKGSICIDGMSLTIAELSEDSLTFWITPHTFAVTNLANLKAGDVVNVEFDMLAKHIERLVAVRIA</sequence>
<dbReference type="Gene3D" id="2.40.30.20">
    <property type="match status" value="2"/>
</dbReference>
<dbReference type="InterPro" id="IPR001783">
    <property type="entry name" value="Lumazine-bd"/>
</dbReference>
<keyword evidence="9" id="KW-0677">Repeat</keyword>
<dbReference type="GO" id="GO:0004746">
    <property type="term" value="F:riboflavin synthase activity"/>
    <property type="evidence" value="ECO:0007669"/>
    <property type="project" value="UniProtKB-UniRule"/>
</dbReference>
<feature type="repeat" description="Lumazine-binding" evidence="11">
    <location>
        <begin position="99"/>
        <end position="195"/>
    </location>
</feature>